<name>A0A139BX95_9PROT</name>
<dbReference type="Proteomes" id="UP000070578">
    <property type="component" value="Unassembled WGS sequence"/>
</dbReference>
<dbReference type="Pfam" id="PF13473">
    <property type="entry name" value="Cupredoxin_1"/>
    <property type="match status" value="1"/>
</dbReference>
<dbReference type="InterPro" id="IPR008972">
    <property type="entry name" value="Cupredoxin"/>
</dbReference>
<comment type="caution">
    <text evidence="2">The sequence shown here is derived from an EMBL/GenBank/DDBJ whole genome shotgun (WGS) entry which is preliminary data.</text>
</comment>
<proteinExistence type="predicted"/>
<protein>
    <submittedName>
        <fullName evidence="2">Cupredoxin</fullName>
    </submittedName>
</protein>
<accession>A0A139BX95</accession>
<dbReference type="Gene3D" id="2.60.40.420">
    <property type="entry name" value="Cupredoxins - blue copper proteins"/>
    <property type="match status" value="1"/>
</dbReference>
<dbReference type="InterPro" id="IPR028096">
    <property type="entry name" value="EfeO_Cupredoxin"/>
</dbReference>
<evidence type="ECO:0000313" key="3">
    <source>
        <dbReference type="Proteomes" id="UP000070578"/>
    </source>
</evidence>
<dbReference type="EMBL" id="LSLI01000008">
    <property type="protein sequence ID" value="KXS33315.1"/>
    <property type="molecule type" value="Genomic_DNA"/>
</dbReference>
<feature type="domain" description="EfeO-type cupredoxin-like" evidence="1">
    <location>
        <begin position="12"/>
        <end position="99"/>
    </location>
</feature>
<organism evidence="2 3">
    <name type="scientific">Candidatus Gallionella acididurans</name>
    <dbReference type="NCBI Taxonomy" id="1796491"/>
    <lineage>
        <taxon>Bacteria</taxon>
        <taxon>Pseudomonadati</taxon>
        <taxon>Pseudomonadota</taxon>
        <taxon>Betaproteobacteria</taxon>
        <taxon>Nitrosomonadales</taxon>
        <taxon>Gallionellaceae</taxon>
        <taxon>Gallionella</taxon>
    </lineage>
</organism>
<evidence type="ECO:0000259" key="1">
    <source>
        <dbReference type="Pfam" id="PF13473"/>
    </source>
</evidence>
<gene>
    <name evidence="2" type="ORF">AWT59_0618</name>
</gene>
<reference evidence="2 3" key="2">
    <citation type="submission" date="2016-03" db="EMBL/GenBank/DDBJ databases">
        <title>New uncultured bacterium of the family Gallionellaceae from acid mine drainage: description and reconstruction of genome based on metagenomic analysis of microbial community.</title>
        <authorList>
            <person name="Kadnikov V."/>
            <person name="Ivasenko D."/>
            <person name="Beletsky A."/>
            <person name="Mardanov A."/>
            <person name="Danilova E."/>
            <person name="Pimenov N."/>
            <person name="Karnachuk O."/>
            <person name="Ravin N."/>
        </authorList>
    </citation>
    <scope>NUCLEOTIDE SEQUENCE [LARGE SCALE GENOMIC DNA]</scope>
    <source>
        <strain evidence="2">ShG14-8</strain>
    </source>
</reference>
<dbReference type="SUPFAM" id="SSF49503">
    <property type="entry name" value="Cupredoxins"/>
    <property type="match status" value="1"/>
</dbReference>
<evidence type="ECO:0000313" key="2">
    <source>
        <dbReference type="EMBL" id="KXS33315.1"/>
    </source>
</evidence>
<sequence>MAAAFTFSGVVFAGDPALTLSIHDKQFEPKQLALPSGIKLKLVIRNLDGLPAEFESSDLSREVVVPGHGEVTIYVGPLDPGNYQFFNDFNHEMQGTIVAAPAVKKVN</sequence>
<dbReference type="AlphaFoldDB" id="A0A139BX95"/>
<reference evidence="2 3" key="1">
    <citation type="submission" date="2016-02" db="EMBL/GenBank/DDBJ databases">
        <authorList>
            <person name="Wen L."/>
            <person name="He K."/>
            <person name="Yang H."/>
        </authorList>
    </citation>
    <scope>NUCLEOTIDE SEQUENCE [LARGE SCALE GENOMIC DNA]</scope>
    <source>
        <strain evidence="2">ShG14-8</strain>
    </source>
</reference>